<protein>
    <submittedName>
        <fullName evidence="1">Uncharacterized protein</fullName>
    </submittedName>
</protein>
<sequence length="122" mass="14583">MVSRSLFEHLIRNVLCHKNLQIPRHNDEPRLVLWAIREMPYCHENNLEFTGYYCECATCIYRSKYPPRKGGPIKYPISIMKQLNPHFNPDFDPPYVEDQGFIARFWSNFFQLHVHDPRVTST</sequence>
<name>A0A6J5UGZ0_PRUAR</name>
<evidence type="ECO:0000313" key="1">
    <source>
        <dbReference type="EMBL" id="CAB4274977.1"/>
    </source>
</evidence>
<evidence type="ECO:0000313" key="2">
    <source>
        <dbReference type="Proteomes" id="UP000507222"/>
    </source>
</evidence>
<dbReference type="AlphaFoldDB" id="A0A6J5UGZ0"/>
<accession>A0A6J5UGZ0</accession>
<reference evidence="1 2" key="1">
    <citation type="submission" date="2020-05" db="EMBL/GenBank/DDBJ databases">
        <authorList>
            <person name="Campoy J."/>
            <person name="Schneeberger K."/>
            <person name="Spophaly S."/>
        </authorList>
    </citation>
    <scope>NUCLEOTIDE SEQUENCE [LARGE SCALE GENOMIC DNA]</scope>
    <source>
        <strain evidence="1">PruArmRojPasFocal</strain>
    </source>
</reference>
<gene>
    <name evidence="1" type="ORF">CURHAP_LOCUS23746</name>
</gene>
<dbReference type="Proteomes" id="UP000507222">
    <property type="component" value="Unassembled WGS sequence"/>
</dbReference>
<organism evidence="1 2">
    <name type="scientific">Prunus armeniaca</name>
    <name type="common">Apricot</name>
    <name type="synonym">Armeniaca vulgaris</name>
    <dbReference type="NCBI Taxonomy" id="36596"/>
    <lineage>
        <taxon>Eukaryota</taxon>
        <taxon>Viridiplantae</taxon>
        <taxon>Streptophyta</taxon>
        <taxon>Embryophyta</taxon>
        <taxon>Tracheophyta</taxon>
        <taxon>Spermatophyta</taxon>
        <taxon>Magnoliopsida</taxon>
        <taxon>eudicotyledons</taxon>
        <taxon>Gunneridae</taxon>
        <taxon>Pentapetalae</taxon>
        <taxon>rosids</taxon>
        <taxon>fabids</taxon>
        <taxon>Rosales</taxon>
        <taxon>Rosaceae</taxon>
        <taxon>Amygdaloideae</taxon>
        <taxon>Amygdaleae</taxon>
        <taxon>Prunus</taxon>
    </lineage>
</organism>
<dbReference type="EMBL" id="CAEKDK010000003">
    <property type="protein sequence ID" value="CAB4274977.1"/>
    <property type="molecule type" value="Genomic_DNA"/>
</dbReference>
<proteinExistence type="predicted"/>